<gene>
    <name evidence="2" type="ORF">UY61_C0002G0001</name>
</gene>
<evidence type="ECO:0000259" key="1">
    <source>
        <dbReference type="PROSITE" id="PS51831"/>
    </source>
</evidence>
<evidence type="ECO:0000313" key="3">
    <source>
        <dbReference type="Proteomes" id="UP000034201"/>
    </source>
</evidence>
<dbReference type="InterPro" id="IPR003607">
    <property type="entry name" value="HD/PDEase_dom"/>
</dbReference>
<organism evidence="2 3">
    <name type="scientific">Candidatus Adlerbacteria bacterium GW2011_GWC1_50_9</name>
    <dbReference type="NCBI Taxonomy" id="1618608"/>
    <lineage>
        <taxon>Bacteria</taxon>
        <taxon>Candidatus Adleribacteriota</taxon>
    </lineage>
</organism>
<dbReference type="PROSITE" id="PS51831">
    <property type="entry name" value="HD"/>
    <property type="match status" value="1"/>
</dbReference>
<reference evidence="2 3" key="1">
    <citation type="journal article" date="2015" name="Nature">
        <title>rRNA introns, odd ribosomes, and small enigmatic genomes across a large radiation of phyla.</title>
        <authorList>
            <person name="Brown C.T."/>
            <person name="Hug L.A."/>
            <person name="Thomas B.C."/>
            <person name="Sharon I."/>
            <person name="Castelle C.J."/>
            <person name="Singh A."/>
            <person name="Wilkins M.J."/>
            <person name="Williams K.H."/>
            <person name="Banfield J.F."/>
        </authorList>
    </citation>
    <scope>NUCLEOTIDE SEQUENCE [LARGE SCALE GENOMIC DNA]</scope>
</reference>
<feature type="non-terminal residue" evidence="2">
    <location>
        <position position="227"/>
    </location>
</feature>
<dbReference type="PANTHER" id="PTHR11373">
    <property type="entry name" value="DEOXYNUCLEOSIDE TRIPHOSPHATE TRIPHOSPHOHYDROLASE"/>
    <property type="match status" value="1"/>
</dbReference>
<dbReference type="GO" id="GO:0008832">
    <property type="term" value="F:dGTPase activity"/>
    <property type="evidence" value="ECO:0007669"/>
    <property type="project" value="TreeGrafter"/>
</dbReference>
<dbReference type="Proteomes" id="UP000034201">
    <property type="component" value="Unassembled WGS sequence"/>
</dbReference>
<dbReference type="CDD" id="cd00077">
    <property type="entry name" value="HDc"/>
    <property type="match status" value="1"/>
</dbReference>
<dbReference type="InterPro" id="IPR006674">
    <property type="entry name" value="HD_domain"/>
</dbReference>
<feature type="domain" description="HD" evidence="1">
    <location>
        <begin position="53"/>
        <end position="217"/>
    </location>
</feature>
<dbReference type="SMART" id="SM00471">
    <property type="entry name" value="HDc"/>
    <property type="match status" value="1"/>
</dbReference>
<dbReference type="PATRIC" id="fig|1618608.3.peg.19"/>
<sequence>MEPYIEISDPIHKRILIHKRERRILDHPFVQRLRHIRQLGFVSWVYPAATHDRFSHSVGTLHVAGIIAEQIFENEEISFLARALSREEKTFLKEIVRLAGLLHDIGHAPFSHTAERVMPLVEKLKLPALWLANPRERRIATHEDYTALLLSGLAQGPARALEDDEAEIIASLVHHKKIQIPASWKKRFSPGIETDSLHRLARSLVSSDIDADRMDYLLRDSHFAGVV</sequence>
<dbReference type="SUPFAM" id="SSF109604">
    <property type="entry name" value="HD-domain/PDEase-like"/>
    <property type="match status" value="1"/>
</dbReference>
<dbReference type="PANTHER" id="PTHR11373:SF4">
    <property type="entry name" value="DEOXYNUCLEOSIDE TRIPHOSPHATE TRIPHOSPHOHYDROLASE SAMHD1"/>
    <property type="match status" value="1"/>
</dbReference>
<dbReference type="GO" id="GO:0006203">
    <property type="term" value="P:dGTP catabolic process"/>
    <property type="evidence" value="ECO:0007669"/>
    <property type="project" value="TreeGrafter"/>
</dbReference>
<accession>A0A0G1Z2P1</accession>
<dbReference type="Gene3D" id="1.10.3210.10">
    <property type="entry name" value="Hypothetical protein af1432"/>
    <property type="match status" value="1"/>
</dbReference>
<comment type="caution">
    <text evidence="2">The sequence shown here is derived from an EMBL/GenBank/DDBJ whole genome shotgun (WGS) entry which is preliminary data.</text>
</comment>
<dbReference type="EMBL" id="LCQQ01000002">
    <property type="protein sequence ID" value="KKW21617.1"/>
    <property type="molecule type" value="Genomic_DNA"/>
</dbReference>
<proteinExistence type="predicted"/>
<evidence type="ECO:0000313" key="2">
    <source>
        <dbReference type="EMBL" id="KKW21617.1"/>
    </source>
</evidence>
<dbReference type="Pfam" id="PF01966">
    <property type="entry name" value="HD"/>
    <property type="match status" value="1"/>
</dbReference>
<dbReference type="InterPro" id="IPR050135">
    <property type="entry name" value="dGTPase-like"/>
</dbReference>
<protein>
    <recommendedName>
        <fullName evidence="1">HD domain-containing protein</fullName>
    </recommendedName>
</protein>
<name>A0A0G1Z2P1_9BACT</name>
<dbReference type="AlphaFoldDB" id="A0A0G1Z2P1"/>